<dbReference type="Pfam" id="PF02749">
    <property type="entry name" value="QRPTase_N"/>
    <property type="match status" value="1"/>
</dbReference>
<feature type="domain" description="Quinolinate phosphoribosyl transferase N-terminal" evidence="14">
    <location>
        <begin position="29"/>
        <end position="114"/>
    </location>
</feature>
<comment type="function">
    <text evidence="1">Involved in the catabolism of quinolinic acid (QA).</text>
</comment>
<dbReference type="InterPro" id="IPR002638">
    <property type="entry name" value="Quinolinate_PRibosylTrfase_C"/>
</dbReference>
<evidence type="ECO:0000256" key="7">
    <source>
        <dbReference type="ARBA" id="ARBA00022676"/>
    </source>
</evidence>
<dbReference type="GO" id="GO:0034213">
    <property type="term" value="P:quinolinate catabolic process"/>
    <property type="evidence" value="ECO:0007669"/>
    <property type="project" value="TreeGrafter"/>
</dbReference>
<dbReference type="InterPro" id="IPR004393">
    <property type="entry name" value="NadC"/>
</dbReference>
<dbReference type="UniPathway" id="UPA00253">
    <property type="reaction ID" value="UER00331"/>
</dbReference>
<evidence type="ECO:0000256" key="3">
    <source>
        <dbReference type="ARBA" id="ARBA00009400"/>
    </source>
</evidence>
<dbReference type="PANTHER" id="PTHR32179">
    <property type="entry name" value="NICOTINATE-NUCLEOTIDE PYROPHOSPHORYLASE [CARBOXYLATING]"/>
    <property type="match status" value="1"/>
</dbReference>
<evidence type="ECO:0000313" key="15">
    <source>
        <dbReference type="EMBL" id="PWR24100.1"/>
    </source>
</evidence>
<dbReference type="Pfam" id="PF01729">
    <property type="entry name" value="QRPTase_C"/>
    <property type="match status" value="1"/>
</dbReference>
<evidence type="ECO:0000256" key="8">
    <source>
        <dbReference type="ARBA" id="ARBA00022679"/>
    </source>
</evidence>
<evidence type="ECO:0000256" key="1">
    <source>
        <dbReference type="ARBA" id="ARBA00003237"/>
    </source>
</evidence>
<dbReference type="OrthoDB" id="9782546at2"/>
<dbReference type="InterPro" id="IPR036068">
    <property type="entry name" value="Nicotinate_pribotase-like_C"/>
</dbReference>
<dbReference type="AlphaFoldDB" id="A0A317ED82"/>
<evidence type="ECO:0000313" key="16">
    <source>
        <dbReference type="Proteomes" id="UP000246077"/>
    </source>
</evidence>
<dbReference type="SUPFAM" id="SSF54675">
    <property type="entry name" value="Nicotinate/Quinolinate PRTase N-terminal domain-like"/>
    <property type="match status" value="1"/>
</dbReference>
<evidence type="ECO:0000256" key="12">
    <source>
        <dbReference type="PIRNR" id="PIRNR006250"/>
    </source>
</evidence>
<dbReference type="RefSeq" id="WP_109920135.1">
    <property type="nucleotide sequence ID" value="NZ_QGLF01000001.1"/>
</dbReference>
<dbReference type="InterPro" id="IPR013785">
    <property type="entry name" value="Aldolase_TIM"/>
</dbReference>
<evidence type="ECO:0000256" key="4">
    <source>
        <dbReference type="ARBA" id="ARBA00011218"/>
    </source>
</evidence>
<comment type="similarity">
    <text evidence="3 12">Belongs to the NadC/ModD family.</text>
</comment>
<evidence type="ECO:0000256" key="2">
    <source>
        <dbReference type="ARBA" id="ARBA00004893"/>
    </source>
</evidence>
<dbReference type="Proteomes" id="UP000246077">
    <property type="component" value="Unassembled WGS sequence"/>
</dbReference>
<evidence type="ECO:0000256" key="9">
    <source>
        <dbReference type="ARBA" id="ARBA00033102"/>
    </source>
</evidence>
<dbReference type="PANTHER" id="PTHR32179:SF3">
    <property type="entry name" value="NICOTINATE-NUCLEOTIDE PYROPHOSPHORYLASE [CARBOXYLATING]"/>
    <property type="match status" value="1"/>
</dbReference>
<dbReference type="Gene3D" id="3.20.20.70">
    <property type="entry name" value="Aldolase class I"/>
    <property type="match status" value="1"/>
</dbReference>
<dbReference type="Gene3D" id="3.90.1170.20">
    <property type="entry name" value="Quinolinate phosphoribosyl transferase, N-terminal domain"/>
    <property type="match status" value="1"/>
</dbReference>
<dbReference type="SUPFAM" id="SSF51690">
    <property type="entry name" value="Nicotinate/Quinolinate PRTase C-terminal domain-like"/>
    <property type="match status" value="1"/>
</dbReference>
<gene>
    <name evidence="15" type="primary">nadC</name>
    <name evidence="15" type="ORF">DKG75_04035</name>
</gene>
<dbReference type="NCBIfam" id="TIGR00078">
    <property type="entry name" value="nadC"/>
    <property type="match status" value="1"/>
</dbReference>
<dbReference type="EMBL" id="QGLF01000001">
    <property type="protein sequence ID" value="PWR24100.1"/>
    <property type="molecule type" value="Genomic_DNA"/>
</dbReference>
<keyword evidence="7 12" id="KW-0328">Glycosyltransferase</keyword>
<dbReference type="CDD" id="cd01572">
    <property type="entry name" value="QPRTase"/>
    <property type="match status" value="1"/>
</dbReference>
<keyword evidence="6" id="KW-0662">Pyridine nucleotide biosynthesis</keyword>
<evidence type="ECO:0000259" key="14">
    <source>
        <dbReference type="Pfam" id="PF02749"/>
    </source>
</evidence>
<evidence type="ECO:0000256" key="5">
    <source>
        <dbReference type="ARBA" id="ARBA00011944"/>
    </source>
</evidence>
<comment type="catalytic activity">
    <reaction evidence="10">
        <text>nicotinate beta-D-ribonucleotide + CO2 + diphosphate = quinolinate + 5-phospho-alpha-D-ribose 1-diphosphate + 2 H(+)</text>
        <dbReference type="Rhea" id="RHEA:12733"/>
        <dbReference type="ChEBI" id="CHEBI:15378"/>
        <dbReference type="ChEBI" id="CHEBI:16526"/>
        <dbReference type="ChEBI" id="CHEBI:29959"/>
        <dbReference type="ChEBI" id="CHEBI:33019"/>
        <dbReference type="ChEBI" id="CHEBI:57502"/>
        <dbReference type="ChEBI" id="CHEBI:58017"/>
        <dbReference type="EC" id="2.4.2.19"/>
    </reaction>
</comment>
<sequence>MHDLTPPPFLVYETLLKTALAEDLGLAGDLTSEVAVPAAARARTEIRVRHDGRIAGLPMALDTFRLVSPEIAVTVLAPDGADVTPGDTIAVVEGPARAVLTGERVALNILQRLSGIATVTRRAADAARPHGARVACTRKTTPGLRALEKYAVRVGGGVNHRFGLDDGILVKDNHIAAAGGLDAVLDRIRDRVGHMVKVQVEVDSLDQLETLLKRPVDAVLLDNMGPDRLRQAVAMVAGRMVTEASGGIRPEMVGDYAASGVNILSLGWLTHSAPSLDLGLDFSFA</sequence>
<dbReference type="InterPro" id="IPR027277">
    <property type="entry name" value="NadC/ModD"/>
</dbReference>
<dbReference type="FunFam" id="3.90.1170.20:FF:000001">
    <property type="entry name" value="Nicotinate-nucleotide diphosphorylase (Carboxylating)"/>
    <property type="match status" value="1"/>
</dbReference>
<dbReference type="PIRSF" id="PIRSF006250">
    <property type="entry name" value="NadC_ModD"/>
    <property type="match status" value="1"/>
</dbReference>
<dbReference type="GO" id="GO:0004514">
    <property type="term" value="F:nicotinate-nucleotide diphosphorylase (carboxylating) activity"/>
    <property type="evidence" value="ECO:0007669"/>
    <property type="project" value="UniProtKB-EC"/>
</dbReference>
<comment type="pathway">
    <text evidence="2">Cofactor biosynthesis; NAD(+) biosynthesis; nicotinate D-ribonucleotide from quinolinate: step 1/1.</text>
</comment>
<organism evidence="15 16">
    <name type="scientific">Zavarzinia compransoris</name>
    <dbReference type="NCBI Taxonomy" id="1264899"/>
    <lineage>
        <taxon>Bacteria</taxon>
        <taxon>Pseudomonadati</taxon>
        <taxon>Pseudomonadota</taxon>
        <taxon>Alphaproteobacteria</taxon>
        <taxon>Rhodospirillales</taxon>
        <taxon>Zavarziniaceae</taxon>
        <taxon>Zavarzinia</taxon>
    </lineage>
</organism>
<evidence type="ECO:0000256" key="6">
    <source>
        <dbReference type="ARBA" id="ARBA00022642"/>
    </source>
</evidence>
<dbReference type="InterPro" id="IPR037128">
    <property type="entry name" value="Quinolinate_PRibosylTase_N_sf"/>
</dbReference>
<evidence type="ECO:0000259" key="13">
    <source>
        <dbReference type="Pfam" id="PF01729"/>
    </source>
</evidence>
<feature type="domain" description="Quinolinate phosphoribosyl transferase C-terminal" evidence="13">
    <location>
        <begin position="116"/>
        <end position="281"/>
    </location>
</feature>
<evidence type="ECO:0000256" key="10">
    <source>
        <dbReference type="ARBA" id="ARBA00047445"/>
    </source>
</evidence>
<protein>
    <recommendedName>
        <fullName evidence="11">Probable nicotinate-nucleotide pyrophosphorylase [carboxylating]</fullName>
        <ecNumber evidence="5">2.4.2.19</ecNumber>
    </recommendedName>
    <alternativeName>
        <fullName evidence="9">Quinolinate phosphoribosyltransferase [decarboxylating]</fullName>
    </alternativeName>
</protein>
<dbReference type="InterPro" id="IPR022412">
    <property type="entry name" value="Quinolinate_PRibosylTrfase_N"/>
</dbReference>
<proteinExistence type="inferred from homology"/>
<name>A0A317ED82_9PROT</name>
<dbReference type="GO" id="GO:0009435">
    <property type="term" value="P:NAD+ biosynthetic process"/>
    <property type="evidence" value="ECO:0007669"/>
    <property type="project" value="UniProtKB-UniPathway"/>
</dbReference>
<dbReference type="GO" id="GO:0005737">
    <property type="term" value="C:cytoplasm"/>
    <property type="evidence" value="ECO:0007669"/>
    <property type="project" value="TreeGrafter"/>
</dbReference>
<reference evidence="16" key="1">
    <citation type="submission" date="2018-05" db="EMBL/GenBank/DDBJ databases">
        <title>Zavarzinia sp. HR-AS.</title>
        <authorList>
            <person name="Lee Y."/>
            <person name="Jeon C.O."/>
        </authorList>
    </citation>
    <scope>NUCLEOTIDE SEQUENCE [LARGE SCALE GENOMIC DNA]</scope>
    <source>
        <strain evidence="16">DSM 1231</strain>
    </source>
</reference>
<keyword evidence="8 12" id="KW-0808">Transferase</keyword>
<comment type="caution">
    <text evidence="15">The sequence shown here is derived from an EMBL/GenBank/DDBJ whole genome shotgun (WGS) entry which is preliminary data.</text>
</comment>
<keyword evidence="16" id="KW-1185">Reference proteome</keyword>
<dbReference type="FunFam" id="3.20.20.70:FF:000030">
    <property type="entry name" value="Nicotinate-nucleotide pyrophosphorylase, carboxylating"/>
    <property type="match status" value="1"/>
</dbReference>
<dbReference type="EC" id="2.4.2.19" evidence="5"/>
<accession>A0A317ED82</accession>
<evidence type="ECO:0000256" key="11">
    <source>
        <dbReference type="ARBA" id="ARBA00069173"/>
    </source>
</evidence>
<comment type="subunit">
    <text evidence="4">Hexamer formed by 3 homodimers.</text>
</comment>